<evidence type="ECO:0000259" key="2">
    <source>
        <dbReference type="Pfam" id="PF20906"/>
    </source>
</evidence>
<evidence type="ECO:0000259" key="1">
    <source>
        <dbReference type="Pfam" id="PF06032"/>
    </source>
</evidence>
<name>A0ABW3ZZ77_9BACI</name>
<evidence type="ECO:0000313" key="4">
    <source>
        <dbReference type="Proteomes" id="UP001597178"/>
    </source>
</evidence>
<dbReference type="SUPFAM" id="SSF160991">
    <property type="entry name" value="CV3147-like"/>
    <property type="match status" value="1"/>
</dbReference>
<dbReference type="Gene3D" id="2.40.390.10">
    <property type="entry name" value="CV3147-like"/>
    <property type="match status" value="1"/>
</dbReference>
<dbReference type="InterPro" id="IPR024071">
    <property type="entry name" value="S-Me-THD_C_sf"/>
</dbReference>
<dbReference type="EMBL" id="JBHTNH010000054">
    <property type="protein sequence ID" value="MFD1363320.1"/>
    <property type="molecule type" value="Genomic_DNA"/>
</dbReference>
<dbReference type="Proteomes" id="UP001597178">
    <property type="component" value="Unassembled WGS sequence"/>
</dbReference>
<dbReference type="Pfam" id="PF06032">
    <property type="entry name" value="S-Me-THD_N"/>
    <property type="match status" value="1"/>
</dbReference>
<dbReference type="Pfam" id="PF20906">
    <property type="entry name" value="S-Me-THD_C"/>
    <property type="match status" value="1"/>
</dbReference>
<reference evidence="4" key="1">
    <citation type="journal article" date="2019" name="Int. J. Syst. Evol. Microbiol.">
        <title>The Global Catalogue of Microorganisms (GCM) 10K type strain sequencing project: providing services to taxonomists for standard genome sequencing and annotation.</title>
        <authorList>
            <consortium name="The Broad Institute Genomics Platform"/>
            <consortium name="The Broad Institute Genome Sequencing Center for Infectious Disease"/>
            <person name="Wu L."/>
            <person name="Ma J."/>
        </authorList>
    </citation>
    <scope>NUCLEOTIDE SEQUENCE [LARGE SCALE GENOMIC DNA]</scope>
    <source>
        <strain evidence="4">CCUG 54822</strain>
    </source>
</reference>
<protein>
    <submittedName>
        <fullName evidence="3">DUF917 domain-containing protein</fullName>
    </submittedName>
</protein>
<gene>
    <name evidence="3" type="ORF">ACFQ4A_17050</name>
</gene>
<proteinExistence type="predicted"/>
<dbReference type="RefSeq" id="WP_382402573.1">
    <property type="nucleotide sequence ID" value="NZ_JBHTNH010000054.1"/>
</dbReference>
<keyword evidence="4" id="KW-1185">Reference proteome</keyword>
<sequence>MKKLTKQMVEQISIGAAVLGTGGGGDPHIGKLMALRSIDKYGPVDILSAHELEDDDLVVPVAMIGAPSVMVEKLPSEDQIVQALSSIEQHFKQKIRAVMPIEIGGVNSLVPIVAAASKGIPILDADAMGRAFPEAQMVTFHLDGYEPGTVAMADERGNTVTYDPVDGNWSEKIARSLTVQMGGSAAMCDYALHGKDMKASAIPETLTLASSIGETLLKKYKGEETAIQELLHKLQGYSLVTGKIAGIKREVAGGFTKGIARVEGMHEDHGRRITLHFQNEQLLVMEGDTPLAITPDLISVLDRETGFPITTESLKYGARVLVIAYPCHEKWRTNKGLEVAGPCYFGYEVGYKPVELLHTSEVGE</sequence>
<dbReference type="InterPro" id="IPR010318">
    <property type="entry name" value="S-Me-THD_N"/>
</dbReference>
<dbReference type="InterPro" id="IPR048350">
    <property type="entry name" value="S-Me-THD-like_C"/>
</dbReference>
<organism evidence="3 4">
    <name type="scientific">Lentibacillus salinarum</name>
    <dbReference type="NCBI Taxonomy" id="446820"/>
    <lineage>
        <taxon>Bacteria</taxon>
        <taxon>Bacillati</taxon>
        <taxon>Bacillota</taxon>
        <taxon>Bacilli</taxon>
        <taxon>Bacillales</taxon>
        <taxon>Bacillaceae</taxon>
        <taxon>Lentibacillus</taxon>
    </lineage>
</organism>
<dbReference type="InterPro" id="IPR027479">
    <property type="entry name" value="S-Me-THD_N_sf"/>
</dbReference>
<feature type="domain" description="S-Me-THD-like C-terminal" evidence="2">
    <location>
        <begin position="167"/>
        <end position="354"/>
    </location>
</feature>
<feature type="domain" description="S-Me-THD N-terminal" evidence="1">
    <location>
        <begin position="8"/>
        <end position="162"/>
    </location>
</feature>
<accession>A0ABW3ZZ77</accession>
<evidence type="ECO:0000313" key="3">
    <source>
        <dbReference type="EMBL" id="MFD1363320.1"/>
    </source>
</evidence>
<dbReference type="Gene3D" id="3.40.1610.10">
    <property type="entry name" value="CV3147-like domain"/>
    <property type="match status" value="1"/>
</dbReference>
<comment type="caution">
    <text evidence="3">The sequence shown here is derived from an EMBL/GenBank/DDBJ whole genome shotgun (WGS) entry which is preliminary data.</text>
</comment>